<gene>
    <name evidence="2" type="ORF">SAMN06269250_0240</name>
</gene>
<evidence type="ECO:0000259" key="1">
    <source>
        <dbReference type="Pfam" id="PF04542"/>
    </source>
</evidence>
<dbReference type="GO" id="GO:0003700">
    <property type="term" value="F:DNA-binding transcription factor activity"/>
    <property type="evidence" value="ECO:0007669"/>
    <property type="project" value="InterPro"/>
</dbReference>
<evidence type="ECO:0000313" key="3">
    <source>
        <dbReference type="Proteomes" id="UP000219452"/>
    </source>
</evidence>
<dbReference type="SUPFAM" id="SSF88946">
    <property type="entry name" value="Sigma2 domain of RNA polymerase sigma factors"/>
    <property type="match status" value="1"/>
</dbReference>
<dbReference type="OrthoDB" id="1116697at2"/>
<dbReference type="GO" id="GO:0006352">
    <property type="term" value="P:DNA-templated transcription initiation"/>
    <property type="evidence" value="ECO:0007669"/>
    <property type="project" value="InterPro"/>
</dbReference>
<dbReference type="AlphaFoldDB" id="A0A286F4R6"/>
<dbReference type="Pfam" id="PF04542">
    <property type="entry name" value="Sigma70_r2"/>
    <property type="match status" value="1"/>
</dbReference>
<organism evidence="2 3">
    <name type="scientific">Spirosoma fluviale</name>
    <dbReference type="NCBI Taxonomy" id="1597977"/>
    <lineage>
        <taxon>Bacteria</taxon>
        <taxon>Pseudomonadati</taxon>
        <taxon>Bacteroidota</taxon>
        <taxon>Cytophagia</taxon>
        <taxon>Cytophagales</taxon>
        <taxon>Cytophagaceae</taxon>
        <taxon>Spirosoma</taxon>
    </lineage>
</organism>
<accession>A0A286F4R6</accession>
<dbReference type="InterPro" id="IPR013325">
    <property type="entry name" value="RNA_pol_sigma_r2"/>
</dbReference>
<keyword evidence="3" id="KW-1185">Reference proteome</keyword>
<dbReference type="EMBL" id="OCNH01000001">
    <property type="protein sequence ID" value="SOD77999.1"/>
    <property type="molecule type" value="Genomic_DNA"/>
</dbReference>
<proteinExistence type="predicted"/>
<dbReference type="InterPro" id="IPR007627">
    <property type="entry name" value="RNA_pol_sigma70_r2"/>
</dbReference>
<sequence length="204" mass="24148">MYIYKISRQDLTFVNTSDTPKVDTLFINGLRTGDAVLLKEIYSRFFSGIKQMIQTNAGSLDDAKDIFQDALMIIYRQALRPDFTLTVAFYTYLYSVCRKLWLKQLRNRSTKGEVEITETMDIMEEGLLEAITRNEQYKLYQDNFRKLGDDCQKLLRLFMEDRSVKELMALLGYSSESYTKKRKFQCKEKLISLIKEDSRYRDLY</sequence>
<name>A0A286F4R6_9BACT</name>
<evidence type="ECO:0000313" key="2">
    <source>
        <dbReference type="EMBL" id="SOD77999.1"/>
    </source>
</evidence>
<dbReference type="Gene3D" id="1.10.1740.10">
    <property type="match status" value="1"/>
</dbReference>
<reference evidence="3" key="1">
    <citation type="submission" date="2017-09" db="EMBL/GenBank/DDBJ databases">
        <authorList>
            <person name="Varghese N."/>
            <person name="Submissions S."/>
        </authorList>
    </citation>
    <scope>NUCLEOTIDE SEQUENCE [LARGE SCALE GENOMIC DNA]</scope>
    <source>
        <strain evidence="3">DSM 29961</strain>
    </source>
</reference>
<protein>
    <submittedName>
        <fullName evidence="2">RNA polymerase sigma factor, sigma-70 family</fullName>
    </submittedName>
</protein>
<dbReference type="Proteomes" id="UP000219452">
    <property type="component" value="Unassembled WGS sequence"/>
</dbReference>
<feature type="domain" description="RNA polymerase sigma-70 region 2" evidence="1">
    <location>
        <begin position="57"/>
        <end position="109"/>
    </location>
</feature>